<evidence type="ECO:0000313" key="3">
    <source>
        <dbReference type="Proteomes" id="UP000610960"/>
    </source>
</evidence>
<name>A0A830GVC6_9CREN</name>
<dbReference type="AlphaFoldDB" id="A0A830GVC6"/>
<keyword evidence="3" id="KW-1185">Reference proteome</keyword>
<evidence type="ECO:0000313" key="2">
    <source>
        <dbReference type="EMBL" id="GGP21004.1"/>
    </source>
</evidence>
<sequence length="667" mass="70027">MNGYNVLLLSILILLATITVGAEAAYVVAHPTLMAPGETGVPLTLTIINNEEYPMLNVTIKPIYTFPFGQYSTINKTNITIPAIPAGSSVNVTLLIDVNPKAVDGIYTMRIRLYYSIPNPKLQSIPIQSTLPPSIPRNSTLANSSKALQPYIRLNSTVNATVPVLGYVSIGVDTPFWGSTSSPIQASPGIGVVPLMVPLINTGNVAASNVTAYIRVGDGLVAVTNETTIGYMPPGVPVYAAFLINVTGKARIGALNGSVTIRYFANSTQRDEVMIPITGRPVLVAQGAVWGSPQSPITVGPGYGVVPLVIPIIDTGNTAVTNVSASIALPHGLTPLYSSTPVGSLAPGIPNYAVFMVNVSNVEPGTYYAYLRLNFNGGSASASVPVVVSGSPDVVVQSYYTDPPNLFPGYPAAQLVVYLADVGTSIARNVRVQLAGDGYVKVIAPSNGVVNVGNLPVGTPIPINFVISTSDNLYAETKVNLTLYVNGTGFSREYVIPLTVKPKALLEVTNVTGSLTAGASDVPLYITITNMGNITARNVEVVLNGQGILQPYVSSSNPLSALTAGRLEVGDLEPGQSIQVVFMVDAESGVSPGNYKVTLTMLWNQSGSLIPFIQNVPLTVKIQPSLGQSAANLLVPRSIASIMFYVVVILVIALIVVAIRARARRAA</sequence>
<dbReference type="PANTHER" id="PTHR35902:SF3">
    <property type="entry name" value="NPCBM-ASSOCIATED, NEW3 DOMAIN OF ALPHA-GALACTOSIDASE"/>
    <property type="match status" value="1"/>
</dbReference>
<dbReference type="RefSeq" id="WP_188596438.1">
    <property type="nucleotide sequence ID" value="NZ_BMNL01000002.1"/>
</dbReference>
<protein>
    <submittedName>
        <fullName evidence="2">Uncharacterized protein</fullName>
    </submittedName>
</protein>
<dbReference type="OrthoDB" id="56770at2157"/>
<dbReference type="Proteomes" id="UP000610960">
    <property type="component" value="Unassembled WGS sequence"/>
</dbReference>
<accession>A0A830GVC6</accession>
<organism evidence="2 3">
    <name type="scientific">Thermocladium modestius</name>
    <dbReference type="NCBI Taxonomy" id="62609"/>
    <lineage>
        <taxon>Archaea</taxon>
        <taxon>Thermoproteota</taxon>
        <taxon>Thermoprotei</taxon>
        <taxon>Thermoproteales</taxon>
        <taxon>Thermoproteaceae</taxon>
        <taxon>Thermocladium</taxon>
    </lineage>
</organism>
<comment type="caution">
    <text evidence="2">The sequence shown here is derived from an EMBL/GenBank/DDBJ whole genome shotgun (WGS) entry which is preliminary data.</text>
</comment>
<reference evidence="2" key="2">
    <citation type="submission" date="2020-09" db="EMBL/GenBank/DDBJ databases">
        <authorList>
            <person name="Sun Q."/>
            <person name="Ohkuma M."/>
        </authorList>
    </citation>
    <scope>NUCLEOTIDE SEQUENCE</scope>
    <source>
        <strain evidence="2">JCM 10088</strain>
    </source>
</reference>
<dbReference type="EMBL" id="BMNL01000002">
    <property type="protein sequence ID" value="GGP21004.1"/>
    <property type="molecule type" value="Genomic_DNA"/>
</dbReference>
<keyword evidence="1" id="KW-1133">Transmembrane helix</keyword>
<feature type="transmembrane region" description="Helical" evidence="1">
    <location>
        <begin position="642"/>
        <end position="661"/>
    </location>
</feature>
<evidence type="ECO:0000256" key="1">
    <source>
        <dbReference type="SAM" id="Phobius"/>
    </source>
</evidence>
<dbReference type="PANTHER" id="PTHR35902">
    <property type="entry name" value="S-LAYER DOMAIN-LIKE PROTEIN-RELATED"/>
    <property type="match status" value="1"/>
</dbReference>
<keyword evidence="1" id="KW-0472">Membrane</keyword>
<reference evidence="2" key="1">
    <citation type="journal article" date="2014" name="Int. J. Syst. Evol. Microbiol.">
        <title>Complete genome sequence of Corynebacterium casei LMG S-19264T (=DSM 44701T), isolated from a smear-ripened cheese.</title>
        <authorList>
            <consortium name="US DOE Joint Genome Institute (JGI-PGF)"/>
            <person name="Walter F."/>
            <person name="Albersmeier A."/>
            <person name="Kalinowski J."/>
            <person name="Ruckert C."/>
        </authorList>
    </citation>
    <scope>NUCLEOTIDE SEQUENCE</scope>
    <source>
        <strain evidence="2">JCM 10088</strain>
    </source>
</reference>
<gene>
    <name evidence="2" type="ORF">GCM10007981_11360</name>
</gene>
<proteinExistence type="predicted"/>
<keyword evidence="1" id="KW-0812">Transmembrane</keyword>